<dbReference type="Proteomes" id="UP000282582">
    <property type="component" value="Unassembled WGS sequence"/>
</dbReference>
<feature type="compositionally biased region" description="Gly residues" evidence="10">
    <location>
        <begin position="1146"/>
        <end position="1160"/>
    </location>
</feature>
<feature type="compositionally biased region" description="Polar residues" evidence="10">
    <location>
        <begin position="784"/>
        <end position="798"/>
    </location>
</feature>
<dbReference type="GO" id="GO:0005524">
    <property type="term" value="F:ATP binding"/>
    <property type="evidence" value="ECO:0007669"/>
    <property type="project" value="UniProtKB-UniRule"/>
</dbReference>
<gene>
    <name evidence="13" type="ORF">D0868_07701</name>
</gene>
<protein>
    <recommendedName>
        <fullName evidence="2">non-specific serine/threonine protein kinase</fullName>
        <ecNumber evidence="2">2.7.11.1</ecNumber>
    </recommendedName>
</protein>
<feature type="region of interest" description="Disordered" evidence="10">
    <location>
        <begin position="834"/>
        <end position="886"/>
    </location>
</feature>
<feature type="compositionally biased region" description="Polar residues" evidence="10">
    <location>
        <begin position="56"/>
        <end position="67"/>
    </location>
</feature>
<dbReference type="InterPro" id="IPR000719">
    <property type="entry name" value="Prot_kinase_dom"/>
</dbReference>
<evidence type="ECO:0000256" key="9">
    <source>
        <dbReference type="PROSITE-ProRule" id="PRU10141"/>
    </source>
</evidence>
<dbReference type="GO" id="GO:0005737">
    <property type="term" value="C:cytoplasm"/>
    <property type="evidence" value="ECO:0007669"/>
    <property type="project" value="TreeGrafter"/>
</dbReference>
<evidence type="ECO:0000256" key="3">
    <source>
        <dbReference type="ARBA" id="ARBA00022527"/>
    </source>
</evidence>
<evidence type="ECO:0000256" key="5">
    <source>
        <dbReference type="ARBA" id="ARBA00022777"/>
    </source>
</evidence>
<dbReference type="SUPFAM" id="SSF56112">
    <property type="entry name" value="Protein kinase-like (PK-like)"/>
    <property type="match status" value="1"/>
</dbReference>
<dbReference type="Gene3D" id="1.10.510.10">
    <property type="entry name" value="Transferase(Phosphotransferase) domain 1"/>
    <property type="match status" value="1"/>
</dbReference>
<dbReference type="GO" id="GO:0004674">
    <property type="term" value="F:protein serine/threonine kinase activity"/>
    <property type="evidence" value="ECO:0007669"/>
    <property type="project" value="UniProtKB-KW"/>
</dbReference>
<feature type="region of interest" description="Disordered" evidence="10">
    <location>
        <begin position="928"/>
        <end position="994"/>
    </location>
</feature>
<feature type="compositionally biased region" description="Low complexity" evidence="10">
    <location>
        <begin position="936"/>
        <end position="946"/>
    </location>
</feature>
<keyword evidence="3" id="KW-0723">Serine/threonine-protein kinase</keyword>
<dbReference type="EC" id="2.7.11.1" evidence="2"/>
<evidence type="ECO:0000256" key="7">
    <source>
        <dbReference type="ARBA" id="ARBA00047899"/>
    </source>
</evidence>
<dbReference type="SMART" id="SM00220">
    <property type="entry name" value="S_TKc"/>
    <property type="match status" value="1"/>
</dbReference>
<proteinExistence type="inferred from homology"/>
<evidence type="ECO:0000256" key="10">
    <source>
        <dbReference type="SAM" id="MobiDB-lite"/>
    </source>
</evidence>
<dbReference type="PANTHER" id="PTHR44167:SF24">
    <property type="entry name" value="SERINE_THREONINE-PROTEIN KINASE CHK2"/>
    <property type="match status" value="1"/>
</dbReference>
<dbReference type="AlphaFoldDB" id="A0A3M6YJC3"/>
<evidence type="ECO:0000256" key="8">
    <source>
        <dbReference type="ARBA" id="ARBA00048679"/>
    </source>
</evidence>
<feature type="region of interest" description="Disordered" evidence="10">
    <location>
        <begin position="729"/>
        <end position="798"/>
    </location>
</feature>
<reference evidence="13 14" key="1">
    <citation type="journal article" date="2018" name="BMC Genomics">
        <title>Genomic evidence for intraspecific hybridization in a clonal and extremely halotolerant yeast.</title>
        <authorList>
            <person name="Gostincar C."/>
            <person name="Stajich J.E."/>
            <person name="Zupancic J."/>
            <person name="Zalar P."/>
            <person name="Gunde-Cimerman N."/>
        </authorList>
    </citation>
    <scope>NUCLEOTIDE SEQUENCE [LARGE SCALE GENOMIC DNA]</scope>
    <source>
        <strain evidence="13 14">EXF-6654</strain>
    </source>
</reference>
<accession>A0A3M6YJC3</accession>
<dbReference type="InterPro" id="IPR008984">
    <property type="entry name" value="SMAD_FHA_dom_sf"/>
</dbReference>
<evidence type="ECO:0000259" key="12">
    <source>
        <dbReference type="PROSITE" id="PS50011"/>
    </source>
</evidence>
<evidence type="ECO:0000256" key="1">
    <source>
        <dbReference type="ARBA" id="ARBA00005575"/>
    </source>
</evidence>
<dbReference type="PROSITE" id="PS00107">
    <property type="entry name" value="PROTEIN_KINASE_ATP"/>
    <property type="match status" value="1"/>
</dbReference>
<evidence type="ECO:0000313" key="14">
    <source>
        <dbReference type="Proteomes" id="UP000282582"/>
    </source>
</evidence>
<dbReference type="PANTHER" id="PTHR44167">
    <property type="entry name" value="OVARIAN-SPECIFIC SERINE/THREONINE-PROTEIN KINASE LOK-RELATED"/>
    <property type="match status" value="1"/>
</dbReference>
<feature type="region of interest" description="Disordered" evidence="10">
    <location>
        <begin position="1139"/>
        <end position="1186"/>
    </location>
</feature>
<dbReference type="Gene3D" id="2.60.200.20">
    <property type="match status" value="1"/>
</dbReference>
<evidence type="ECO:0000313" key="13">
    <source>
        <dbReference type="EMBL" id="RMY02977.1"/>
    </source>
</evidence>
<dbReference type="InterPro" id="IPR008271">
    <property type="entry name" value="Ser/Thr_kinase_AS"/>
</dbReference>
<comment type="catalytic activity">
    <reaction evidence="7">
        <text>L-threonyl-[protein] + ATP = O-phospho-L-threonyl-[protein] + ADP + H(+)</text>
        <dbReference type="Rhea" id="RHEA:46608"/>
        <dbReference type="Rhea" id="RHEA-COMP:11060"/>
        <dbReference type="Rhea" id="RHEA-COMP:11605"/>
        <dbReference type="ChEBI" id="CHEBI:15378"/>
        <dbReference type="ChEBI" id="CHEBI:30013"/>
        <dbReference type="ChEBI" id="CHEBI:30616"/>
        <dbReference type="ChEBI" id="CHEBI:61977"/>
        <dbReference type="ChEBI" id="CHEBI:456216"/>
        <dbReference type="EC" id="2.7.11.1"/>
    </reaction>
</comment>
<keyword evidence="6 9" id="KW-0067">ATP-binding</keyword>
<keyword evidence="5" id="KW-0418">Kinase</keyword>
<dbReference type="SUPFAM" id="SSF49879">
    <property type="entry name" value="SMAD/FHA domain"/>
    <property type="match status" value="1"/>
</dbReference>
<organism evidence="13 14">
    <name type="scientific">Hortaea werneckii</name>
    <name type="common">Black yeast</name>
    <name type="synonym">Cladosporium werneckii</name>
    <dbReference type="NCBI Taxonomy" id="91943"/>
    <lineage>
        <taxon>Eukaryota</taxon>
        <taxon>Fungi</taxon>
        <taxon>Dikarya</taxon>
        <taxon>Ascomycota</taxon>
        <taxon>Pezizomycotina</taxon>
        <taxon>Dothideomycetes</taxon>
        <taxon>Dothideomycetidae</taxon>
        <taxon>Mycosphaerellales</taxon>
        <taxon>Teratosphaeriaceae</taxon>
        <taxon>Hortaea</taxon>
    </lineage>
</organism>
<dbReference type="GO" id="GO:0051598">
    <property type="term" value="P:meiotic recombination checkpoint signaling"/>
    <property type="evidence" value="ECO:0007669"/>
    <property type="project" value="TreeGrafter"/>
</dbReference>
<keyword evidence="5" id="KW-0808">Transferase</keyword>
<dbReference type="PROSITE" id="PS50006">
    <property type="entry name" value="FHA_DOMAIN"/>
    <property type="match status" value="1"/>
</dbReference>
<feature type="domain" description="FHA" evidence="11">
    <location>
        <begin position="169"/>
        <end position="222"/>
    </location>
</feature>
<dbReference type="FunFam" id="3.30.200.20:FF:000470">
    <property type="entry name" value="Serine/threonine-protein kinase RAD53"/>
    <property type="match status" value="1"/>
</dbReference>
<feature type="compositionally biased region" description="Basic and acidic residues" evidence="10">
    <location>
        <begin position="947"/>
        <end position="964"/>
    </location>
</feature>
<dbReference type="Pfam" id="PF00069">
    <property type="entry name" value="Pkinase"/>
    <property type="match status" value="1"/>
</dbReference>
<dbReference type="EMBL" id="QWIK01000647">
    <property type="protein sequence ID" value="RMY02977.1"/>
    <property type="molecule type" value="Genomic_DNA"/>
</dbReference>
<evidence type="ECO:0000259" key="11">
    <source>
        <dbReference type="PROSITE" id="PS50006"/>
    </source>
</evidence>
<keyword evidence="4 9" id="KW-0547">Nucleotide-binding</keyword>
<sequence length="1186" mass="129533">MGCRGKEGNEKSFPGLGSGEAGVVGTLCGNLLDGEWTVAFIPPSWRPNSAAPPSNEEPSQLTQQCTQGAMDPRRLGRNNSGLTEEDISDVLCILHPCSPAAFKIVANTAERTPFNVLQNNGYGDYEDGLTQSALEEQETFILNHDGGSSQAMDLALRFSADIVNPTLGFVFGRNMRICDIVLATDSYKRVSNMHFSIFINESGVLMLRDMSTNGTMVDDMLLKGKNALGQQTRMLSPGSIIQILSPKPEEVVKFIVRIPSREGHLQEYSEKLERYMRRVDEAEVAAARGGEQAKRLAAPNPKTPNAGSYRAPIMQNQHGIHWSGGEKYNVVGLIGTGAFATVFQLATKAEGNLVAAKELEKRRFMKNGVLDRKLDNELQIMKDISHPNIVQYIDYHDHADHLYIIMEFVPCGDLQHYLGQYGPLSEDLGKKMAAQVLDSLSYLHTKKITHRDIKPDNILLADLDPDRFTVKLSDFGLSKVVPDNDTFLKTFCGTLLYCAPEVFPHYDAHVSGVGRGQKRPRKGGPQAPATKFHSYSQSVDVWSFGAVLWFSLCCRPPFEGVADNTGRGMFEKIMMTPLDSTDLVEQGVGDEAVALLVDMLNTDPATRPSPAACLRHEWFVGRGVAQPEGPGSPELGLKVIAEEDEADDRAQHQAPDLSQLSLREQAQQGQFLGPDSGRSHDSRYDDVSFNSGSMRFFDPGQSKRFKSAAFAERLQREEQDMESSPELFHLSMGGAQSGNDASQRDSSSSSGQPRRLFGEISPNALNTGGLGMQAPAENLHIGPGNSSTNASRGPSNDNYLHAKHAQRLAALSTMASPSLLGAESLLRDVHMHSPANSADSRSVESDGPITPHTPDECRPFSAGQQSNVTPQIREHDDVTPKQPTQHRAFNRQIQIPMPPSFFFDPNDESTHTLEYASRVSGHNYLADPSFTNTKETSLPATASAATTDRDGEAQAAHDEQHGDTDAEPDEPAPAPSEAEFVKPPPRLGRVTSTPDSFTPIRLDLRDRISSWGRDTQNTHIYPDKHETRIAKRTLVLWFHAKGIEKLPEHADWTKLPDLFCGIHTESSLGIAVNGVPLKKSTPIERGGELHWGRIFTGDEIEVFRDVHGVKPGLKFSCEFFHGEGKGARPEELRPFKVVHENSSAGPSGGGSGGSGGGGEQRAGMSGNRSRGREEGHVVLTGKMAAT</sequence>
<evidence type="ECO:0000256" key="4">
    <source>
        <dbReference type="ARBA" id="ARBA00022741"/>
    </source>
</evidence>
<dbReference type="InterPro" id="IPR000253">
    <property type="entry name" value="FHA_dom"/>
</dbReference>
<feature type="binding site" evidence="9">
    <location>
        <position position="357"/>
    </location>
    <ligand>
        <name>ATP</name>
        <dbReference type="ChEBI" id="CHEBI:30616"/>
    </ligand>
</feature>
<feature type="domain" description="Protein kinase" evidence="12">
    <location>
        <begin position="328"/>
        <end position="619"/>
    </location>
</feature>
<dbReference type="SMART" id="SM00240">
    <property type="entry name" value="FHA"/>
    <property type="match status" value="1"/>
</dbReference>
<feature type="region of interest" description="Disordered" evidence="10">
    <location>
        <begin position="43"/>
        <end position="80"/>
    </location>
</feature>
<evidence type="ECO:0000256" key="2">
    <source>
        <dbReference type="ARBA" id="ARBA00012513"/>
    </source>
</evidence>
<comment type="caution">
    <text evidence="13">The sequence shown here is derived from an EMBL/GenBank/DDBJ whole genome shotgun (WGS) entry which is preliminary data.</text>
</comment>
<name>A0A3M6YJC3_HORWE</name>
<dbReference type="PROSITE" id="PS00108">
    <property type="entry name" value="PROTEIN_KINASE_ST"/>
    <property type="match status" value="1"/>
</dbReference>
<dbReference type="Pfam" id="PF00498">
    <property type="entry name" value="FHA"/>
    <property type="match status" value="1"/>
</dbReference>
<dbReference type="InterPro" id="IPR011009">
    <property type="entry name" value="Kinase-like_dom_sf"/>
</dbReference>
<dbReference type="GO" id="GO:0005634">
    <property type="term" value="C:nucleus"/>
    <property type="evidence" value="ECO:0007669"/>
    <property type="project" value="TreeGrafter"/>
</dbReference>
<dbReference type="PROSITE" id="PS50011">
    <property type="entry name" value="PROTEIN_KINASE_DOM"/>
    <property type="match status" value="1"/>
</dbReference>
<evidence type="ECO:0000256" key="6">
    <source>
        <dbReference type="ARBA" id="ARBA00022840"/>
    </source>
</evidence>
<comment type="catalytic activity">
    <reaction evidence="8">
        <text>L-seryl-[protein] + ATP = O-phospho-L-seryl-[protein] + ADP + H(+)</text>
        <dbReference type="Rhea" id="RHEA:17989"/>
        <dbReference type="Rhea" id="RHEA-COMP:9863"/>
        <dbReference type="Rhea" id="RHEA-COMP:11604"/>
        <dbReference type="ChEBI" id="CHEBI:15378"/>
        <dbReference type="ChEBI" id="CHEBI:29999"/>
        <dbReference type="ChEBI" id="CHEBI:30616"/>
        <dbReference type="ChEBI" id="CHEBI:83421"/>
        <dbReference type="ChEBI" id="CHEBI:456216"/>
        <dbReference type="EC" id="2.7.11.1"/>
    </reaction>
</comment>
<comment type="similarity">
    <text evidence="1">Belongs to the protein kinase superfamily. CAMK Ser/Thr protein kinase family. CHEK2 subfamily.</text>
</comment>
<dbReference type="InterPro" id="IPR017441">
    <property type="entry name" value="Protein_kinase_ATP_BS"/>
</dbReference>